<dbReference type="InterPro" id="IPR009071">
    <property type="entry name" value="HMG_box_dom"/>
</dbReference>
<dbReference type="GO" id="GO:0000978">
    <property type="term" value="F:RNA polymerase II cis-regulatory region sequence-specific DNA binding"/>
    <property type="evidence" value="ECO:0007669"/>
    <property type="project" value="TreeGrafter"/>
</dbReference>
<protein>
    <recommendedName>
        <fullName evidence="2">HMG box-containing protein 1</fullName>
    </recommendedName>
    <alternativeName>
        <fullName evidence="12">HMG box transcription factor 1</fullName>
    </alternativeName>
    <alternativeName>
        <fullName evidence="11">High mobility group box transcription factor 1</fullName>
    </alternativeName>
</protein>
<dbReference type="PROSITE" id="PS50118">
    <property type="entry name" value="HMG_BOX_2"/>
    <property type="match status" value="1"/>
</dbReference>
<dbReference type="AlphaFoldDB" id="A0A6P4Z990"/>
<evidence type="ECO:0000256" key="9">
    <source>
        <dbReference type="ARBA" id="ARBA00023242"/>
    </source>
</evidence>
<evidence type="ECO:0000256" key="7">
    <source>
        <dbReference type="ARBA" id="ARBA00023125"/>
    </source>
</evidence>
<feature type="region of interest" description="Disordered" evidence="14">
    <location>
        <begin position="472"/>
        <end position="504"/>
    </location>
</feature>
<evidence type="ECO:0000259" key="16">
    <source>
        <dbReference type="PROSITE" id="PS51148"/>
    </source>
</evidence>
<dbReference type="GO" id="GO:0005634">
    <property type="term" value="C:nucleus"/>
    <property type="evidence" value="ECO:0007669"/>
    <property type="project" value="UniProtKB-SubCell"/>
</dbReference>
<reference evidence="18" key="1">
    <citation type="submission" date="2025-08" db="UniProtKB">
        <authorList>
            <consortium name="RefSeq"/>
        </authorList>
    </citation>
    <scope>IDENTIFICATION</scope>
    <source>
        <tissue evidence="18">Gonad</tissue>
    </source>
</reference>
<evidence type="ECO:0000256" key="12">
    <source>
        <dbReference type="ARBA" id="ARBA00030708"/>
    </source>
</evidence>
<evidence type="ECO:0000259" key="15">
    <source>
        <dbReference type="PROSITE" id="PS50118"/>
    </source>
</evidence>
<name>A0A6P4Z990_BRABE</name>
<evidence type="ECO:0000313" key="17">
    <source>
        <dbReference type="Proteomes" id="UP000515135"/>
    </source>
</evidence>
<evidence type="ECO:0000256" key="6">
    <source>
        <dbReference type="ARBA" id="ARBA00023015"/>
    </source>
</evidence>
<dbReference type="KEGG" id="bbel:109476678"/>
<gene>
    <name evidence="18" type="primary">LOC109476678</name>
</gene>
<keyword evidence="4" id="KW-0879">Wnt signaling pathway</keyword>
<sequence>MYMESENRETEELDLLCREDCDTPELTQDKEEFSPDDEPPPFTAPNVTSAGISFAARLPADVSHHQSVQREQDSQRQEAATNINWLAELAIIATSPQSPLMPKTTHHSHRRSPQQHAVLMTDRPDRCMHNYARPPPPSSSPPLTHTSRHRQSGLISGGNGLSASSHFSSSERLADPPALSKSWPTTAWHCFMKGTRVRLSEDTRREWRLAEDVPSDDSLQEDRTLKEVLNVLLGKDTTSLCGLRLVEFEETTSADRRAENMVHMVFRTEVADREISAECALDHPFYVRDKGKNSNREHGTHGVQNRGGRQGDQCRVCPGPSLLCTGQRTLESPWLYRGHVGLLDHKEPYFWAVGERPLQNGRGTEMLDEDGSRGFVEVGWYGVETCGEAVRSSVPNPAAGGPSLCPPDCWCSFHPGLTYTRYGLPCQEIEYGDVCVPPPDSGSSPEQEEDTDSVFDEFSAVNFLSTLAKQRRELQSSPVRSPPSSPTKRQRNSSGNSDQPVKAKRPMNAFMLFAKKFRMEYTQLYPGKDNRAISVILGDRWKKMKVEERKVYAQEAKVLAERHKKIHPDCWKRKRSTSASST</sequence>
<feature type="DNA-binding region" description="HMG box" evidence="13">
    <location>
        <begin position="503"/>
        <end position="571"/>
    </location>
</feature>
<dbReference type="OrthoDB" id="1919336at2759"/>
<evidence type="ECO:0000256" key="10">
    <source>
        <dbReference type="ARBA" id="ARBA00025095"/>
    </source>
</evidence>
<keyword evidence="7 13" id="KW-0238">DNA-binding</keyword>
<evidence type="ECO:0000256" key="2">
    <source>
        <dbReference type="ARBA" id="ARBA00017229"/>
    </source>
</evidence>
<keyword evidence="9 13" id="KW-0539">Nucleus</keyword>
<dbReference type="InterPro" id="IPR039655">
    <property type="entry name" value="HBP1"/>
</dbReference>
<dbReference type="Gene3D" id="1.10.30.10">
    <property type="entry name" value="High mobility group box domain"/>
    <property type="match status" value="1"/>
</dbReference>
<feature type="compositionally biased region" description="Polar residues" evidence="14">
    <location>
        <begin position="161"/>
        <end position="171"/>
    </location>
</feature>
<keyword evidence="8" id="KW-0804">Transcription</keyword>
<dbReference type="CDD" id="cd21988">
    <property type="entry name" value="HMG-box_HBP1"/>
    <property type="match status" value="1"/>
</dbReference>
<dbReference type="GO" id="GO:0016055">
    <property type="term" value="P:Wnt signaling pathway"/>
    <property type="evidence" value="ECO:0007669"/>
    <property type="project" value="UniProtKB-KW"/>
</dbReference>
<dbReference type="RefSeq" id="XP_019633243.1">
    <property type="nucleotide sequence ID" value="XM_019777684.1"/>
</dbReference>
<feature type="region of interest" description="Disordered" evidence="14">
    <location>
        <begin position="290"/>
        <end position="311"/>
    </location>
</feature>
<evidence type="ECO:0000256" key="13">
    <source>
        <dbReference type="PROSITE-ProRule" id="PRU00267"/>
    </source>
</evidence>
<evidence type="ECO:0000256" key="14">
    <source>
        <dbReference type="SAM" id="MobiDB-lite"/>
    </source>
</evidence>
<evidence type="ECO:0000256" key="4">
    <source>
        <dbReference type="ARBA" id="ARBA00022687"/>
    </source>
</evidence>
<dbReference type="InterPro" id="IPR036096">
    <property type="entry name" value="Ataxin_AXH_dom_sf"/>
</dbReference>
<evidence type="ECO:0000256" key="8">
    <source>
        <dbReference type="ARBA" id="ARBA00023163"/>
    </source>
</evidence>
<keyword evidence="3" id="KW-0678">Repressor</keyword>
<proteinExistence type="predicted"/>
<comment type="function">
    <text evidence="10">Transcriptional repressor that binds to the promoter region of target genes. Plays a role in the regulation of the cell cycle and of the Wnt pathway. Binds preferentially to the sequence 5'-TTCATTCATTCA-3'. Binding to the histone H1.0 promoter is enhanced by interaction with RB1. Disrupts the interaction between DNA and TCF4.</text>
</comment>
<dbReference type="PANTHER" id="PTHR15499:SF3">
    <property type="entry name" value="HMG BOX-CONTAINING PROTEIN 1"/>
    <property type="match status" value="1"/>
</dbReference>
<dbReference type="InterPro" id="IPR003652">
    <property type="entry name" value="Ataxin_AXH_dom"/>
</dbReference>
<organism evidence="17 18">
    <name type="scientific">Branchiostoma belcheri</name>
    <name type="common">Amphioxus</name>
    <dbReference type="NCBI Taxonomy" id="7741"/>
    <lineage>
        <taxon>Eukaryota</taxon>
        <taxon>Metazoa</taxon>
        <taxon>Chordata</taxon>
        <taxon>Cephalochordata</taxon>
        <taxon>Leptocardii</taxon>
        <taxon>Amphioxiformes</taxon>
        <taxon>Branchiostomatidae</taxon>
        <taxon>Branchiostoma</taxon>
    </lineage>
</organism>
<dbReference type="GO" id="GO:0000981">
    <property type="term" value="F:DNA-binding transcription factor activity, RNA polymerase II-specific"/>
    <property type="evidence" value="ECO:0007669"/>
    <property type="project" value="TreeGrafter"/>
</dbReference>
<dbReference type="Pfam" id="PF00505">
    <property type="entry name" value="HMG_box"/>
    <property type="match status" value="1"/>
</dbReference>
<dbReference type="SUPFAM" id="SSF102031">
    <property type="entry name" value="AXH domain"/>
    <property type="match status" value="2"/>
</dbReference>
<evidence type="ECO:0000256" key="3">
    <source>
        <dbReference type="ARBA" id="ARBA00022491"/>
    </source>
</evidence>
<feature type="region of interest" description="Disordered" evidence="14">
    <location>
        <begin position="1"/>
        <end position="48"/>
    </location>
</feature>
<evidence type="ECO:0000256" key="5">
    <source>
        <dbReference type="ARBA" id="ARBA00022843"/>
    </source>
</evidence>
<dbReference type="InterPro" id="IPR036910">
    <property type="entry name" value="HMG_box_dom_sf"/>
</dbReference>
<dbReference type="GeneID" id="109476678"/>
<comment type="subcellular location">
    <subcellularLocation>
        <location evidence="1">Nucleus</location>
    </subcellularLocation>
</comment>
<evidence type="ECO:0000256" key="11">
    <source>
        <dbReference type="ARBA" id="ARBA00030026"/>
    </source>
</evidence>
<feature type="compositionally biased region" description="Basic and acidic residues" evidence="14">
    <location>
        <begin position="1"/>
        <end position="33"/>
    </location>
</feature>
<dbReference type="GO" id="GO:0003723">
    <property type="term" value="F:RNA binding"/>
    <property type="evidence" value="ECO:0007669"/>
    <property type="project" value="InterPro"/>
</dbReference>
<feature type="compositionally biased region" description="Basic and acidic residues" evidence="14">
    <location>
        <begin position="290"/>
        <end position="300"/>
    </location>
</feature>
<dbReference type="PANTHER" id="PTHR15499">
    <property type="entry name" value="HMG BOX-CONTAINING PROTEIN 1"/>
    <property type="match status" value="1"/>
</dbReference>
<dbReference type="Proteomes" id="UP000515135">
    <property type="component" value="Unplaced"/>
</dbReference>
<dbReference type="Pfam" id="PF08517">
    <property type="entry name" value="AXH"/>
    <property type="match status" value="1"/>
</dbReference>
<keyword evidence="17" id="KW-1185">Reference proteome</keyword>
<dbReference type="SUPFAM" id="SSF47095">
    <property type="entry name" value="HMG-box"/>
    <property type="match status" value="1"/>
</dbReference>
<feature type="domain" description="HMG box" evidence="15">
    <location>
        <begin position="503"/>
        <end position="571"/>
    </location>
</feature>
<feature type="domain" description="AXH" evidence="16">
    <location>
        <begin position="179"/>
        <end position="328"/>
    </location>
</feature>
<evidence type="ECO:0000313" key="18">
    <source>
        <dbReference type="RefSeq" id="XP_019633243.1"/>
    </source>
</evidence>
<dbReference type="SMART" id="SM00398">
    <property type="entry name" value="HMG"/>
    <property type="match status" value="1"/>
</dbReference>
<keyword evidence="6" id="KW-0805">Transcription regulation</keyword>
<dbReference type="PROSITE" id="PS51148">
    <property type="entry name" value="AXH"/>
    <property type="match status" value="1"/>
</dbReference>
<keyword evidence="5" id="KW-0832">Ubl conjugation</keyword>
<evidence type="ECO:0000256" key="1">
    <source>
        <dbReference type="ARBA" id="ARBA00004123"/>
    </source>
</evidence>
<feature type="region of interest" description="Disordered" evidence="14">
    <location>
        <begin position="126"/>
        <end position="179"/>
    </location>
</feature>
<accession>A0A6P4Z990</accession>
<dbReference type="SMART" id="SM00536">
    <property type="entry name" value="AXH"/>
    <property type="match status" value="1"/>
</dbReference>